<evidence type="ECO:0000313" key="10">
    <source>
        <dbReference type="EMBL" id="GGW53873.1"/>
    </source>
</evidence>
<evidence type="ECO:0000256" key="6">
    <source>
        <dbReference type="ARBA" id="ARBA00022692"/>
    </source>
</evidence>
<keyword evidence="7 9" id="KW-1133">Transmembrane helix</keyword>
<keyword evidence="11" id="KW-1185">Reference proteome</keyword>
<evidence type="ECO:0000256" key="8">
    <source>
        <dbReference type="ARBA" id="ARBA00023136"/>
    </source>
</evidence>
<comment type="subcellular location">
    <subcellularLocation>
        <location evidence="1">Cell membrane</location>
        <topology evidence="1">Multi-pass membrane protein</topology>
    </subcellularLocation>
</comment>
<dbReference type="Pfam" id="PF03186">
    <property type="entry name" value="CobD_Cbib"/>
    <property type="match status" value="1"/>
</dbReference>
<keyword evidence="6 9" id="KW-0812">Transmembrane</keyword>
<comment type="similarity">
    <text evidence="3">Belongs to the CobD/CbiB family.</text>
</comment>
<sequence length="316" mass="35386">MVFSDFSLSALLLIAAMLCGRIIPIPLAYHPLSFFALFCQALAAKVHLNLSRTTMQQHTSGVMALLLAVGLPMILLACTYLLASWSLLIDAIVLLCCSNWQLYQAQAQRIGQNLDKSLLSLARTQARLLLLRDTKPLSQLGLIKAIIESLTLRFSQHIIAMVFWYLIAGAMGLLCYRLCQIASQQWSVKLTTYQYFGQAACRLHALLCAIPYSLSALLYRLQSLKTHTAAPLPAPSEGQPLPLTKLWLLQHVSRTLHVSLVGPLYYQQQLVRRIRLQQTNEPNLADLNRLLRLQQHQFTLILLLLSALVAVSLFSQ</sequence>
<evidence type="ECO:0000256" key="4">
    <source>
        <dbReference type="ARBA" id="ARBA00022475"/>
    </source>
</evidence>
<evidence type="ECO:0000256" key="7">
    <source>
        <dbReference type="ARBA" id="ARBA00022989"/>
    </source>
</evidence>
<keyword evidence="8 9" id="KW-0472">Membrane</keyword>
<dbReference type="PANTHER" id="PTHR34308:SF1">
    <property type="entry name" value="COBALAMIN BIOSYNTHESIS PROTEIN CBIB"/>
    <property type="match status" value="1"/>
</dbReference>
<name>A0ABQ2WFP0_9ALTE</name>
<protein>
    <recommendedName>
        <fullName evidence="12">Cobalamin biosynthesis protein CbiB</fullName>
    </recommendedName>
</protein>
<accession>A0ABQ2WFP0</accession>
<keyword evidence="4" id="KW-1003">Cell membrane</keyword>
<evidence type="ECO:0008006" key="12">
    <source>
        <dbReference type="Google" id="ProtNLM"/>
    </source>
</evidence>
<gene>
    <name evidence="10" type="ORF">GCM10008111_07610</name>
</gene>
<feature type="transmembrane region" description="Helical" evidence="9">
    <location>
        <begin position="158"/>
        <end position="179"/>
    </location>
</feature>
<dbReference type="PANTHER" id="PTHR34308">
    <property type="entry name" value="COBALAMIN BIOSYNTHESIS PROTEIN CBIB"/>
    <property type="match status" value="1"/>
</dbReference>
<comment type="caution">
    <text evidence="10">The sequence shown here is derived from an EMBL/GenBank/DDBJ whole genome shotgun (WGS) entry which is preliminary data.</text>
</comment>
<evidence type="ECO:0000256" key="2">
    <source>
        <dbReference type="ARBA" id="ARBA00004953"/>
    </source>
</evidence>
<feature type="transmembrane region" description="Helical" evidence="9">
    <location>
        <begin position="298"/>
        <end position="315"/>
    </location>
</feature>
<evidence type="ECO:0000256" key="5">
    <source>
        <dbReference type="ARBA" id="ARBA00022573"/>
    </source>
</evidence>
<dbReference type="InterPro" id="IPR004485">
    <property type="entry name" value="Cobalamin_biosynth_CobD/CbiB"/>
</dbReference>
<evidence type="ECO:0000256" key="9">
    <source>
        <dbReference type="SAM" id="Phobius"/>
    </source>
</evidence>
<evidence type="ECO:0000256" key="3">
    <source>
        <dbReference type="ARBA" id="ARBA00006263"/>
    </source>
</evidence>
<organism evidence="10 11">
    <name type="scientific">Alishewanella tabrizica</name>
    <dbReference type="NCBI Taxonomy" id="671278"/>
    <lineage>
        <taxon>Bacteria</taxon>
        <taxon>Pseudomonadati</taxon>
        <taxon>Pseudomonadota</taxon>
        <taxon>Gammaproteobacteria</taxon>
        <taxon>Alteromonadales</taxon>
        <taxon>Alteromonadaceae</taxon>
        <taxon>Alishewanella</taxon>
    </lineage>
</organism>
<dbReference type="EMBL" id="BMYR01000002">
    <property type="protein sequence ID" value="GGW53873.1"/>
    <property type="molecule type" value="Genomic_DNA"/>
</dbReference>
<dbReference type="RefSeq" id="WP_229796909.1">
    <property type="nucleotide sequence ID" value="NZ_BMYR01000002.1"/>
</dbReference>
<keyword evidence="5" id="KW-0169">Cobalamin biosynthesis</keyword>
<comment type="pathway">
    <text evidence="2">Cofactor biosynthesis; adenosylcobalamin biosynthesis.</text>
</comment>
<feature type="transmembrane region" description="Helical" evidence="9">
    <location>
        <begin position="62"/>
        <end position="83"/>
    </location>
</feature>
<evidence type="ECO:0000256" key="1">
    <source>
        <dbReference type="ARBA" id="ARBA00004651"/>
    </source>
</evidence>
<reference evidence="11" key="1">
    <citation type="journal article" date="2019" name="Int. J. Syst. Evol. Microbiol.">
        <title>The Global Catalogue of Microorganisms (GCM) 10K type strain sequencing project: providing services to taxonomists for standard genome sequencing and annotation.</title>
        <authorList>
            <consortium name="The Broad Institute Genomics Platform"/>
            <consortium name="The Broad Institute Genome Sequencing Center for Infectious Disease"/>
            <person name="Wu L."/>
            <person name="Ma J."/>
        </authorList>
    </citation>
    <scope>NUCLEOTIDE SEQUENCE [LARGE SCALE GENOMIC DNA]</scope>
    <source>
        <strain evidence="11">KCTC 23723</strain>
    </source>
</reference>
<proteinExistence type="inferred from homology"/>
<dbReference type="Proteomes" id="UP000634667">
    <property type="component" value="Unassembled WGS sequence"/>
</dbReference>
<evidence type="ECO:0000313" key="11">
    <source>
        <dbReference type="Proteomes" id="UP000634667"/>
    </source>
</evidence>